<keyword evidence="9" id="KW-1185">Reference proteome</keyword>
<dbReference type="PROSITE" id="PS50850">
    <property type="entry name" value="MFS"/>
    <property type="match status" value="1"/>
</dbReference>
<evidence type="ECO:0000256" key="1">
    <source>
        <dbReference type="ARBA" id="ARBA00004141"/>
    </source>
</evidence>
<proteinExistence type="predicted"/>
<feature type="region of interest" description="Disordered" evidence="5">
    <location>
        <begin position="1"/>
        <end position="77"/>
    </location>
</feature>
<feature type="transmembrane region" description="Helical" evidence="6">
    <location>
        <begin position="125"/>
        <end position="144"/>
    </location>
</feature>
<feature type="transmembrane region" description="Helical" evidence="6">
    <location>
        <begin position="239"/>
        <end position="261"/>
    </location>
</feature>
<dbReference type="GeneID" id="81393572"/>
<dbReference type="Pfam" id="PF07690">
    <property type="entry name" value="MFS_1"/>
    <property type="match status" value="1"/>
</dbReference>
<dbReference type="InterPro" id="IPR020846">
    <property type="entry name" value="MFS_dom"/>
</dbReference>
<dbReference type="EMBL" id="JAPMSZ010000005">
    <property type="protein sequence ID" value="KAJ5101600.1"/>
    <property type="molecule type" value="Genomic_DNA"/>
</dbReference>
<dbReference type="AlphaFoldDB" id="A0A9W9FK51"/>
<reference evidence="8" key="1">
    <citation type="submission" date="2022-11" db="EMBL/GenBank/DDBJ databases">
        <authorList>
            <person name="Petersen C."/>
        </authorList>
    </citation>
    <scope>NUCLEOTIDE SEQUENCE</scope>
    <source>
        <strain evidence="8">IBT 34128</strain>
    </source>
</reference>
<keyword evidence="3 6" id="KW-1133">Transmembrane helix</keyword>
<reference evidence="8" key="2">
    <citation type="journal article" date="2023" name="IMA Fungus">
        <title>Comparative genomic study of the Penicillium genus elucidates a diverse pangenome and 15 lateral gene transfer events.</title>
        <authorList>
            <person name="Petersen C."/>
            <person name="Sorensen T."/>
            <person name="Nielsen M.R."/>
            <person name="Sondergaard T.E."/>
            <person name="Sorensen J.L."/>
            <person name="Fitzpatrick D.A."/>
            <person name="Frisvad J.C."/>
            <person name="Nielsen K.L."/>
        </authorList>
    </citation>
    <scope>NUCLEOTIDE SEQUENCE</scope>
    <source>
        <strain evidence="8">IBT 34128</strain>
    </source>
</reference>
<feature type="transmembrane region" description="Helical" evidence="6">
    <location>
        <begin position="84"/>
        <end position="105"/>
    </location>
</feature>
<feature type="transmembrane region" description="Helical" evidence="6">
    <location>
        <begin position="212"/>
        <end position="233"/>
    </location>
</feature>
<comment type="subcellular location">
    <subcellularLocation>
        <location evidence="1">Membrane</location>
        <topology evidence="1">Multi-pass membrane protein</topology>
    </subcellularLocation>
</comment>
<dbReference type="RefSeq" id="XP_056512431.1">
    <property type="nucleotide sequence ID" value="XM_056654404.1"/>
</dbReference>
<evidence type="ECO:0000256" key="6">
    <source>
        <dbReference type="SAM" id="Phobius"/>
    </source>
</evidence>
<evidence type="ECO:0000256" key="5">
    <source>
        <dbReference type="SAM" id="MobiDB-lite"/>
    </source>
</evidence>
<organism evidence="8 9">
    <name type="scientific">Penicillium alfredii</name>
    <dbReference type="NCBI Taxonomy" id="1506179"/>
    <lineage>
        <taxon>Eukaryota</taxon>
        <taxon>Fungi</taxon>
        <taxon>Dikarya</taxon>
        <taxon>Ascomycota</taxon>
        <taxon>Pezizomycotina</taxon>
        <taxon>Eurotiomycetes</taxon>
        <taxon>Eurotiomycetidae</taxon>
        <taxon>Eurotiales</taxon>
        <taxon>Aspergillaceae</taxon>
        <taxon>Penicillium</taxon>
    </lineage>
</organism>
<feature type="compositionally biased region" description="Basic and acidic residues" evidence="5">
    <location>
        <begin position="1"/>
        <end position="10"/>
    </location>
</feature>
<dbReference type="PANTHER" id="PTHR23502">
    <property type="entry name" value="MAJOR FACILITATOR SUPERFAMILY"/>
    <property type="match status" value="1"/>
</dbReference>
<evidence type="ECO:0000256" key="4">
    <source>
        <dbReference type="ARBA" id="ARBA00023136"/>
    </source>
</evidence>
<dbReference type="InterPro" id="IPR011701">
    <property type="entry name" value="MFS"/>
</dbReference>
<feature type="transmembrane region" description="Helical" evidence="6">
    <location>
        <begin position="491"/>
        <end position="514"/>
    </location>
</feature>
<evidence type="ECO:0000256" key="2">
    <source>
        <dbReference type="ARBA" id="ARBA00022692"/>
    </source>
</evidence>
<comment type="caution">
    <text evidence="8">The sequence shown here is derived from an EMBL/GenBank/DDBJ whole genome shotgun (WGS) entry which is preliminary data.</text>
</comment>
<protein>
    <submittedName>
        <fullName evidence="8">Synaptic vesicle transporter</fullName>
    </submittedName>
</protein>
<feature type="domain" description="Major facilitator superfamily (MFS) profile" evidence="7">
    <location>
        <begin position="86"/>
        <end position="519"/>
    </location>
</feature>
<dbReference type="SUPFAM" id="SSF103473">
    <property type="entry name" value="MFS general substrate transporter"/>
    <property type="match status" value="1"/>
</dbReference>
<dbReference type="CDD" id="cd17323">
    <property type="entry name" value="MFS_Tpo1_MDR_like"/>
    <property type="match status" value="1"/>
</dbReference>
<feature type="transmembrane region" description="Helical" evidence="6">
    <location>
        <begin position="321"/>
        <end position="343"/>
    </location>
</feature>
<name>A0A9W9FK51_9EURO</name>
<accession>A0A9W9FK51</accession>
<feature type="transmembrane region" description="Helical" evidence="6">
    <location>
        <begin position="430"/>
        <end position="449"/>
    </location>
</feature>
<dbReference type="InterPro" id="IPR036259">
    <property type="entry name" value="MFS_trans_sf"/>
</dbReference>
<feature type="transmembrane region" description="Helical" evidence="6">
    <location>
        <begin position="456"/>
        <end position="479"/>
    </location>
</feature>
<evidence type="ECO:0000259" key="7">
    <source>
        <dbReference type="PROSITE" id="PS50850"/>
    </source>
</evidence>
<dbReference type="FunFam" id="1.20.1250.20:FF:000011">
    <property type="entry name" value="MFS multidrug transporter, putative"/>
    <property type="match status" value="1"/>
</dbReference>
<evidence type="ECO:0000256" key="3">
    <source>
        <dbReference type="ARBA" id="ARBA00022989"/>
    </source>
</evidence>
<dbReference type="Proteomes" id="UP001141434">
    <property type="component" value="Unassembled WGS sequence"/>
</dbReference>
<keyword evidence="4 6" id="KW-0472">Membrane</keyword>
<evidence type="ECO:0000313" key="9">
    <source>
        <dbReference type="Proteomes" id="UP001141434"/>
    </source>
</evidence>
<keyword evidence="2 6" id="KW-0812">Transmembrane</keyword>
<dbReference type="GO" id="GO:0022857">
    <property type="term" value="F:transmembrane transporter activity"/>
    <property type="evidence" value="ECO:0007669"/>
    <property type="project" value="InterPro"/>
</dbReference>
<dbReference type="PANTHER" id="PTHR23502:SF60">
    <property type="entry name" value="MAJOR FACILITATOR SUPERFAMILY (MFS) PROFILE DOMAIN-CONTAINING PROTEIN-RELATED"/>
    <property type="match status" value="1"/>
</dbReference>
<dbReference type="OrthoDB" id="6770063at2759"/>
<dbReference type="Gene3D" id="1.20.1250.20">
    <property type="entry name" value="MFS general substrate transporter like domains"/>
    <property type="match status" value="1"/>
</dbReference>
<feature type="transmembrane region" description="Helical" evidence="6">
    <location>
        <begin position="396"/>
        <end position="418"/>
    </location>
</feature>
<feature type="transmembrane region" description="Helical" evidence="6">
    <location>
        <begin position="355"/>
        <end position="376"/>
    </location>
</feature>
<dbReference type="GO" id="GO:0016020">
    <property type="term" value="C:membrane"/>
    <property type="evidence" value="ECO:0007669"/>
    <property type="project" value="UniProtKB-SubCell"/>
</dbReference>
<evidence type="ECO:0000313" key="8">
    <source>
        <dbReference type="EMBL" id="KAJ5101600.1"/>
    </source>
</evidence>
<feature type="transmembrane region" description="Helical" evidence="6">
    <location>
        <begin position="151"/>
        <end position="172"/>
    </location>
</feature>
<gene>
    <name evidence="8" type="ORF">NUU61_003822</name>
</gene>
<sequence length="528" mass="58221">MKNLEKDRDPFPSGDSAEQSESAPEAVDAQPANPRERHEPTPRQLESGKYNGGAPNSDKDPNLVTWDGPDDPQNPKKWSLKRRWLATSLVSLITFMTPIASSMIAPAESVIAHDLEVHSTFESELIFSIFLLAFVIGPLFLAPLSEVFGRVIILQIANIWFLIFNFVCGFAQNVSQMLAFRFLAGLGACAPQTIGGGVLSDLWTSEERGMAVAIYTLAPVLGPSAGPLMGAWITERTTWRWSFWAVTIFGVTVQVLIYFTLSETFAPRILQWKAERLRRETGNDQLHTEYETEDRNIKTVLSRALVRVVVLLSTQPIVQFLSLYIALIYGVIYLMLATFPAVWTEVYHESIGIAGLNYLSLMIGLSLGAQTGGRLIDLVYRRLKSHAPNQEGRPEFRVPILFLSTLLVSGGLFMYGWSAQARTHWIVPNIGAAIFGAGATLTFTSLQIYTIDSYQLYAASAVGATAVARSATGFAFPLFGTYMFRALGRGWGNSVLAFATLGIGYSGSLVLWFFGERLRCASHYAADK</sequence>